<reference evidence="3 4" key="1">
    <citation type="submission" date="2018-06" db="EMBL/GenBank/DDBJ databases">
        <title>Draft Genome Sequence of a Novel Marine Bacterium Related to the Verrucomicrobia.</title>
        <authorList>
            <person name="Vosseberg J."/>
            <person name="Martijn J."/>
            <person name="Ettema T.J.G."/>
        </authorList>
    </citation>
    <scope>NUCLEOTIDE SEQUENCE [LARGE SCALE GENOMIC DNA]</scope>
    <source>
        <strain evidence="3">TARA_B100001123</strain>
    </source>
</reference>
<dbReference type="Proteomes" id="UP000247465">
    <property type="component" value="Chromosome"/>
</dbReference>
<proteinExistence type="predicted"/>
<dbReference type="EMBL" id="CP029803">
    <property type="protein sequence ID" value="AWT60704.1"/>
    <property type="molecule type" value="Genomic_DNA"/>
</dbReference>
<keyword evidence="2" id="KW-1133">Transmembrane helix</keyword>
<dbReference type="KEGG" id="mtar:DF168_01923"/>
<dbReference type="AlphaFoldDB" id="A0A2Z4AJU8"/>
<keyword evidence="2" id="KW-0472">Membrane</keyword>
<evidence type="ECO:0000256" key="1">
    <source>
        <dbReference type="SAM" id="MobiDB-lite"/>
    </source>
</evidence>
<evidence type="ECO:0000313" key="4">
    <source>
        <dbReference type="Proteomes" id="UP000247465"/>
    </source>
</evidence>
<name>A0A2Z4AJU8_9BACT</name>
<gene>
    <name evidence="3" type="ORF">DF168_01923</name>
</gene>
<keyword evidence="2" id="KW-0812">Transmembrane</keyword>
<evidence type="ECO:0000256" key="2">
    <source>
        <dbReference type="SAM" id="Phobius"/>
    </source>
</evidence>
<organism evidence="3 4">
    <name type="scientific">Candidatus Moanibacter tarae</name>
    <dbReference type="NCBI Taxonomy" id="2200854"/>
    <lineage>
        <taxon>Bacteria</taxon>
        <taxon>Pseudomonadati</taxon>
        <taxon>Verrucomicrobiota</taxon>
        <taxon>Opitutia</taxon>
        <taxon>Puniceicoccales</taxon>
        <taxon>Puniceicoccales incertae sedis</taxon>
        <taxon>Candidatus Moanibacter</taxon>
    </lineage>
</organism>
<accession>A0A2Z4AJU8</accession>
<evidence type="ECO:0000313" key="3">
    <source>
        <dbReference type="EMBL" id="AWT60704.1"/>
    </source>
</evidence>
<feature type="region of interest" description="Disordered" evidence="1">
    <location>
        <begin position="1"/>
        <end position="45"/>
    </location>
</feature>
<feature type="transmembrane region" description="Helical" evidence="2">
    <location>
        <begin position="54"/>
        <end position="72"/>
    </location>
</feature>
<sequence>MEQDDVKAQARAQQETMDAKMRAVRESIAQQKAEKRIDSTPSPKISFDKQKKRIFSIAIAIIIIQIIVNIWVRLSSPDSDEPYVIEEGLEGVHDVTEPNSRL</sequence>
<protein>
    <submittedName>
        <fullName evidence="3">Uncharacterized protein</fullName>
    </submittedName>
</protein>